<dbReference type="PANTHER" id="PTHR30535:SF34">
    <property type="entry name" value="MOLYBDATE-BINDING PROTEIN MOLA"/>
    <property type="match status" value="1"/>
</dbReference>
<name>A0ABT2D194_9BURK</name>
<dbReference type="SUPFAM" id="SSF53807">
    <property type="entry name" value="Helical backbone' metal receptor"/>
    <property type="match status" value="1"/>
</dbReference>
<dbReference type="NCBIfam" id="NF038402">
    <property type="entry name" value="TroA_like"/>
    <property type="match status" value="1"/>
</dbReference>
<evidence type="ECO:0000256" key="2">
    <source>
        <dbReference type="SAM" id="SignalP"/>
    </source>
</evidence>
<dbReference type="InterPro" id="IPR054828">
    <property type="entry name" value="Vit_B12_bind_prot"/>
</dbReference>
<feature type="signal peptide" evidence="2">
    <location>
        <begin position="1"/>
        <end position="18"/>
    </location>
</feature>
<feature type="domain" description="Fe/B12 periplasmic-binding" evidence="3">
    <location>
        <begin position="38"/>
        <end position="287"/>
    </location>
</feature>
<evidence type="ECO:0000256" key="1">
    <source>
        <dbReference type="ARBA" id="ARBA00022729"/>
    </source>
</evidence>
<proteinExistence type="predicted"/>
<keyword evidence="5" id="KW-1185">Reference proteome</keyword>
<evidence type="ECO:0000259" key="3">
    <source>
        <dbReference type="PROSITE" id="PS50983"/>
    </source>
</evidence>
<keyword evidence="1 2" id="KW-0732">Signal</keyword>
<feature type="chain" id="PRO_5045720845" evidence="2">
    <location>
        <begin position="19"/>
        <end position="291"/>
    </location>
</feature>
<accession>A0ABT2D194</accession>
<organism evidence="4 5">
    <name type="scientific">Massilia terrae</name>
    <dbReference type="NCBI Taxonomy" id="1811224"/>
    <lineage>
        <taxon>Bacteria</taxon>
        <taxon>Pseudomonadati</taxon>
        <taxon>Pseudomonadota</taxon>
        <taxon>Betaproteobacteria</taxon>
        <taxon>Burkholderiales</taxon>
        <taxon>Oxalobacteraceae</taxon>
        <taxon>Telluria group</taxon>
        <taxon>Massilia</taxon>
    </lineage>
</organism>
<dbReference type="Gene3D" id="3.40.50.1980">
    <property type="entry name" value="Nitrogenase molybdenum iron protein domain"/>
    <property type="match status" value="2"/>
</dbReference>
<comment type="caution">
    <text evidence="4">The sequence shown here is derived from an EMBL/GenBank/DDBJ whole genome shotgun (WGS) entry which is preliminary data.</text>
</comment>
<dbReference type="InterPro" id="IPR002491">
    <property type="entry name" value="ABC_transptr_periplasmic_BD"/>
</dbReference>
<evidence type="ECO:0000313" key="4">
    <source>
        <dbReference type="EMBL" id="MCS0659123.1"/>
    </source>
</evidence>
<protein>
    <submittedName>
        <fullName evidence="4">Cobalamin-binding protein</fullName>
    </submittedName>
</protein>
<gene>
    <name evidence="4" type="ORF">NX778_13720</name>
</gene>
<sequence length="291" mass="31261">MNKLLPALLLSVATAANAAVTVVDDTGARVTLARPAQRVISMAPHATELLFAAGGGKRIVGAMNWSDYPPEAKAIPLVGSNSQIDIERVIALKPDLIVVWQSGNTARQIEQLARLGIPVFHSEPRKLEQVASSIERFGALLGTEQQAQGAAADYRATVARLAARYAHAAPVRVFYQVWDKPIYTLNDQQIVSDMIRTCGGQNVFGKLAVIAPEVSLEAVLAKDPEVILSGDEHAPGDRGIHIWKPYKAVAAVQRGNLFTLDGELLTRPGPRTADGTAKLCEVLDVARGRRP</sequence>
<dbReference type="Pfam" id="PF01497">
    <property type="entry name" value="Peripla_BP_2"/>
    <property type="match status" value="1"/>
</dbReference>
<dbReference type="Proteomes" id="UP001204621">
    <property type="component" value="Unassembled WGS sequence"/>
</dbReference>
<dbReference type="InterPro" id="IPR050902">
    <property type="entry name" value="ABC_Transporter_SBP"/>
</dbReference>
<dbReference type="PANTHER" id="PTHR30535">
    <property type="entry name" value="VITAMIN B12-BINDING PROTEIN"/>
    <property type="match status" value="1"/>
</dbReference>
<dbReference type="RefSeq" id="WP_258812311.1">
    <property type="nucleotide sequence ID" value="NZ_JANUGU010000004.1"/>
</dbReference>
<evidence type="ECO:0000313" key="5">
    <source>
        <dbReference type="Proteomes" id="UP001204621"/>
    </source>
</evidence>
<reference evidence="4 5" key="1">
    <citation type="submission" date="2022-08" db="EMBL/GenBank/DDBJ databases">
        <title>Reclassification of Massilia species as members of the genera Telluria, Duganella, Pseudoduganella, Mokoshia gen. nov. and Zemynaea gen. nov. using orthogonal and non-orthogonal genome-based approaches.</title>
        <authorList>
            <person name="Bowman J.P."/>
        </authorList>
    </citation>
    <scope>NUCLEOTIDE SEQUENCE [LARGE SCALE GENOMIC DNA]</scope>
    <source>
        <strain evidence="4 5">JCM 31606</strain>
    </source>
</reference>
<dbReference type="PROSITE" id="PS50983">
    <property type="entry name" value="FE_B12_PBP"/>
    <property type="match status" value="1"/>
</dbReference>
<dbReference type="EMBL" id="JANUGU010000004">
    <property type="protein sequence ID" value="MCS0659123.1"/>
    <property type="molecule type" value="Genomic_DNA"/>
</dbReference>
<dbReference type="CDD" id="cd01144">
    <property type="entry name" value="BtuF"/>
    <property type="match status" value="1"/>
</dbReference>